<feature type="transmembrane region" description="Helical" evidence="13">
    <location>
        <begin position="354"/>
        <end position="373"/>
    </location>
</feature>
<dbReference type="GO" id="GO:0015297">
    <property type="term" value="F:antiporter activity"/>
    <property type="evidence" value="ECO:0007669"/>
    <property type="project" value="UniProtKB-KW"/>
</dbReference>
<comment type="caution">
    <text evidence="14">The sequence shown here is derived from an EMBL/GenBank/DDBJ whole genome shotgun (WGS) entry which is preliminary data.</text>
</comment>
<keyword evidence="11 13" id="KW-0472">Membrane</keyword>
<feature type="transmembrane region" description="Helical" evidence="13">
    <location>
        <begin position="385"/>
        <end position="404"/>
    </location>
</feature>
<organism evidence="14 15">
    <name type="scientific">Allofournierella massiliensis</name>
    <dbReference type="NCBI Taxonomy" id="1650663"/>
    <lineage>
        <taxon>Bacteria</taxon>
        <taxon>Bacillati</taxon>
        <taxon>Bacillota</taxon>
        <taxon>Clostridia</taxon>
        <taxon>Eubacteriales</taxon>
        <taxon>Oscillospiraceae</taxon>
        <taxon>Allofournierella</taxon>
    </lineage>
</organism>
<keyword evidence="5" id="KW-0813">Transport</keyword>
<feature type="transmembrane region" description="Helical" evidence="13">
    <location>
        <begin position="92"/>
        <end position="113"/>
    </location>
</feature>
<evidence type="ECO:0000256" key="6">
    <source>
        <dbReference type="ARBA" id="ARBA00022449"/>
    </source>
</evidence>
<comment type="function">
    <text evidence="1">Multidrug efflux pump.</text>
</comment>
<dbReference type="OrthoDB" id="9776324at2"/>
<dbReference type="Proteomes" id="UP000295184">
    <property type="component" value="Unassembled WGS sequence"/>
</dbReference>
<feature type="transmembrane region" description="Helical" evidence="13">
    <location>
        <begin position="190"/>
        <end position="212"/>
    </location>
</feature>
<keyword evidence="7" id="KW-1003">Cell membrane</keyword>
<evidence type="ECO:0000256" key="9">
    <source>
        <dbReference type="ARBA" id="ARBA00022989"/>
    </source>
</evidence>
<feature type="transmembrane region" description="Helical" evidence="13">
    <location>
        <begin position="43"/>
        <end position="65"/>
    </location>
</feature>
<dbReference type="GO" id="GO:0042910">
    <property type="term" value="F:xenobiotic transmembrane transporter activity"/>
    <property type="evidence" value="ECO:0007669"/>
    <property type="project" value="InterPro"/>
</dbReference>
<evidence type="ECO:0000313" key="14">
    <source>
        <dbReference type="EMBL" id="TCL60806.1"/>
    </source>
</evidence>
<proteinExistence type="inferred from homology"/>
<dbReference type="Pfam" id="PF01554">
    <property type="entry name" value="MatE"/>
    <property type="match status" value="2"/>
</dbReference>
<evidence type="ECO:0000256" key="2">
    <source>
        <dbReference type="ARBA" id="ARBA00004651"/>
    </source>
</evidence>
<evidence type="ECO:0000256" key="11">
    <source>
        <dbReference type="ARBA" id="ARBA00023136"/>
    </source>
</evidence>
<comment type="similarity">
    <text evidence="3">Belongs to the multi antimicrobial extrusion (MATE) (TC 2.A.66.1) family.</text>
</comment>
<dbReference type="NCBIfam" id="TIGR00797">
    <property type="entry name" value="matE"/>
    <property type="match status" value="1"/>
</dbReference>
<name>A0A4R1R5K5_9FIRM</name>
<dbReference type="GO" id="GO:0006811">
    <property type="term" value="P:monoatomic ion transport"/>
    <property type="evidence" value="ECO:0007669"/>
    <property type="project" value="UniProtKB-KW"/>
</dbReference>
<sequence>MSQDMTRGNPARLILLFALPLFVGNLFQQLYNMADTLIVGRALGAQALAAVGCTGSLSFLILGFAQGLTSGFSVVLAQRTGARDAEGVRRSYGCAILLTGLATLLITPAAVALCGPLLELLRTPADILPQAQAYISIIFGGMFASLLFNLLGNTLRALGDSRTPLYFLVAASVVNVVLDILLITRFSMGVQGAALATVAAQLVSGGLCLWYIGRRFPQLKLSPRHFLPGPAEVWAHLRIGLPMAFQTCLISIGTLILQAAVNGLGADAVAAFTAGNRLEGVFTMPLVSFGTTMATYTAQNYGAQDYRRIALGLRQCLTMALGYSVAAAAVSIGLGRQLAGLFLPGQAEVARLAHIYLIMVGIGYCSLAVLYICRFSLQGLGRGAVPTAAGVVEMAMRMVAALLLTAPFGMAGACSAAPLAWTASAIPLAVALWREVRILLGRAQTRPQAAAR</sequence>
<feature type="transmembrane region" description="Helical" evidence="13">
    <location>
        <begin position="410"/>
        <end position="433"/>
    </location>
</feature>
<dbReference type="PIRSF" id="PIRSF006603">
    <property type="entry name" value="DinF"/>
    <property type="match status" value="1"/>
</dbReference>
<evidence type="ECO:0000256" key="5">
    <source>
        <dbReference type="ARBA" id="ARBA00022448"/>
    </source>
</evidence>
<keyword evidence="10" id="KW-0406">Ion transport</keyword>
<dbReference type="InterPro" id="IPR050222">
    <property type="entry name" value="MATE_MdtK"/>
</dbReference>
<evidence type="ECO:0000313" key="15">
    <source>
        <dbReference type="Proteomes" id="UP000295184"/>
    </source>
</evidence>
<dbReference type="EMBL" id="SLUM01000003">
    <property type="protein sequence ID" value="TCL60806.1"/>
    <property type="molecule type" value="Genomic_DNA"/>
</dbReference>
<keyword evidence="6" id="KW-0050">Antiport</keyword>
<evidence type="ECO:0000256" key="3">
    <source>
        <dbReference type="ARBA" id="ARBA00010199"/>
    </source>
</evidence>
<evidence type="ECO:0000256" key="4">
    <source>
        <dbReference type="ARBA" id="ARBA00020268"/>
    </source>
</evidence>
<keyword evidence="9 13" id="KW-1133">Transmembrane helix</keyword>
<dbReference type="AlphaFoldDB" id="A0A4R1R5K5"/>
<dbReference type="STRING" id="1650663.GCA_001486665_00231"/>
<evidence type="ECO:0000256" key="10">
    <source>
        <dbReference type="ARBA" id="ARBA00023065"/>
    </source>
</evidence>
<evidence type="ECO:0000256" key="1">
    <source>
        <dbReference type="ARBA" id="ARBA00003408"/>
    </source>
</evidence>
<dbReference type="PANTHER" id="PTHR43298:SF2">
    <property type="entry name" value="FMN_FAD EXPORTER YEEO-RELATED"/>
    <property type="match status" value="1"/>
</dbReference>
<reference evidence="14 15" key="1">
    <citation type="submission" date="2019-03" db="EMBL/GenBank/DDBJ databases">
        <title>Genomic Encyclopedia of Type Strains, Phase IV (KMG-IV): sequencing the most valuable type-strain genomes for metagenomic binning, comparative biology and taxonomic classification.</title>
        <authorList>
            <person name="Goeker M."/>
        </authorList>
    </citation>
    <scope>NUCLEOTIDE SEQUENCE [LARGE SCALE GENOMIC DNA]</scope>
    <source>
        <strain evidence="14 15">DSM 100451</strain>
    </source>
</reference>
<dbReference type="InterPro" id="IPR002528">
    <property type="entry name" value="MATE_fam"/>
</dbReference>
<feature type="transmembrane region" description="Helical" evidence="13">
    <location>
        <begin position="133"/>
        <end position="152"/>
    </location>
</feature>
<evidence type="ECO:0000256" key="13">
    <source>
        <dbReference type="SAM" id="Phobius"/>
    </source>
</evidence>
<dbReference type="RefSeq" id="WP_058962762.1">
    <property type="nucleotide sequence ID" value="NZ_CABKVM010000011.1"/>
</dbReference>
<keyword evidence="8 13" id="KW-0812">Transmembrane</keyword>
<feature type="transmembrane region" description="Helical" evidence="13">
    <location>
        <begin position="12"/>
        <end position="31"/>
    </location>
</feature>
<accession>A0A4R1R5K5</accession>
<gene>
    <name evidence="14" type="ORF">EDD77_103129</name>
</gene>
<protein>
    <recommendedName>
        <fullName evidence="4">Probable multidrug resistance protein NorM</fullName>
    </recommendedName>
    <alternativeName>
        <fullName evidence="12">Multidrug-efflux transporter</fullName>
    </alternativeName>
</protein>
<feature type="transmembrane region" description="Helical" evidence="13">
    <location>
        <begin position="316"/>
        <end position="334"/>
    </location>
</feature>
<evidence type="ECO:0000256" key="12">
    <source>
        <dbReference type="ARBA" id="ARBA00031636"/>
    </source>
</evidence>
<evidence type="ECO:0000256" key="8">
    <source>
        <dbReference type="ARBA" id="ARBA00022692"/>
    </source>
</evidence>
<dbReference type="CDD" id="cd13138">
    <property type="entry name" value="MATE_yoeA_like"/>
    <property type="match status" value="1"/>
</dbReference>
<comment type="subcellular location">
    <subcellularLocation>
        <location evidence="2">Cell membrane</location>
        <topology evidence="2">Multi-pass membrane protein</topology>
    </subcellularLocation>
</comment>
<dbReference type="GO" id="GO:0005886">
    <property type="term" value="C:plasma membrane"/>
    <property type="evidence" value="ECO:0007669"/>
    <property type="project" value="UniProtKB-SubCell"/>
</dbReference>
<evidence type="ECO:0000256" key="7">
    <source>
        <dbReference type="ARBA" id="ARBA00022475"/>
    </source>
</evidence>
<dbReference type="InterPro" id="IPR048279">
    <property type="entry name" value="MdtK-like"/>
</dbReference>
<dbReference type="PANTHER" id="PTHR43298">
    <property type="entry name" value="MULTIDRUG RESISTANCE PROTEIN NORM-RELATED"/>
    <property type="match status" value="1"/>
</dbReference>
<feature type="transmembrane region" description="Helical" evidence="13">
    <location>
        <begin position="164"/>
        <end position="184"/>
    </location>
</feature>